<proteinExistence type="predicted"/>
<name>A0AAW1L4S5_POPJA</name>
<dbReference type="AlphaFoldDB" id="A0AAW1L4S5"/>
<dbReference type="Pfam" id="PF14223">
    <property type="entry name" value="Retrotran_gag_2"/>
    <property type="match status" value="1"/>
</dbReference>
<accession>A0AAW1L4S5</accession>
<organism evidence="1 2">
    <name type="scientific">Popillia japonica</name>
    <name type="common">Japanese beetle</name>
    <dbReference type="NCBI Taxonomy" id="7064"/>
    <lineage>
        <taxon>Eukaryota</taxon>
        <taxon>Metazoa</taxon>
        <taxon>Ecdysozoa</taxon>
        <taxon>Arthropoda</taxon>
        <taxon>Hexapoda</taxon>
        <taxon>Insecta</taxon>
        <taxon>Pterygota</taxon>
        <taxon>Neoptera</taxon>
        <taxon>Endopterygota</taxon>
        <taxon>Coleoptera</taxon>
        <taxon>Polyphaga</taxon>
        <taxon>Scarabaeiformia</taxon>
        <taxon>Scarabaeidae</taxon>
        <taxon>Rutelinae</taxon>
        <taxon>Popillia</taxon>
    </lineage>
</organism>
<sequence length="75" mass="8902">MKQDIDDGMVISKILSTLPEEYKFFTSAWESTEKGERTLDNLTSRLLLEEMRHTSKENEDAVAFRTVHRGYYWKK</sequence>
<reference evidence="1 2" key="1">
    <citation type="journal article" date="2024" name="BMC Genomics">
        <title>De novo assembly and annotation of Popillia japonica's genome with initial clues to its potential as an invasive pest.</title>
        <authorList>
            <person name="Cucini C."/>
            <person name="Boschi S."/>
            <person name="Funari R."/>
            <person name="Cardaioli E."/>
            <person name="Iannotti N."/>
            <person name="Marturano G."/>
            <person name="Paoli F."/>
            <person name="Bruttini M."/>
            <person name="Carapelli A."/>
            <person name="Frati F."/>
            <person name="Nardi F."/>
        </authorList>
    </citation>
    <scope>NUCLEOTIDE SEQUENCE [LARGE SCALE GENOMIC DNA]</scope>
    <source>
        <strain evidence="1">DMR45628</strain>
    </source>
</reference>
<evidence type="ECO:0000313" key="2">
    <source>
        <dbReference type="Proteomes" id="UP001458880"/>
    </source>
</evidence>
<keyword evidence="2" id="KW-1185">Reference proteome</keyword>
<dbReference type="EMBL" id="JASPKY010000171">
    <property type="protein sequence ID" value="KAK9728302.1"/>
    <property type="molecule type" value="Genomic_DNA"/>
</dbReference>
<evidence type="ECO:0000313" key="1">
    <source>
        <dbReference type="EMBL" id="KAK9728302.1"/>
    </source>
</evidence>
<dbReference type="Proteomes" id="UP001458880">
    <property type="component" value="Unassembled WGS sequence"/>
</dbReference>
<gene>
    <name evidence="1" type="ORF">QE152_g18026</name>
</gene>
<comment type="caution">
    <text evidence="1">The sequence shown here is derived from an EMBL/GenBank/DDBJ whole genome shotgun (WGS) entry which is preliminary data.</text>
</comment>
<protein>
    <submittedName>
        <fullName evidence="1">Uncharacterized protein</fullName>
    </submittedName>
</protein>